<evidence type="ECO:0000256" key="4">
    <source>
        <dbReference type="ARBA" id="ARBA00022832"/>
    </source>
</evidence>
<dbReference type="OrthoDB" id="9801517at2"/>
<reference evidence="10" key="1">
    <citation type="journal article" date="2015" name="Genome Announc.">
        <title>Draft Genome Sequence of Bacteroidales Strain TBC1, a Novel Isolate from a Methanogenic Wastewater Treatment System.</title>
        <authorList>
            <person name="Tourlousse D.M."/>
            <person name="Matsuura N."/>
            <person name="Sun L."/>
            <person name="Toyonaga M."/>
            <person name="Kuroda K."/>
            <person name="Ohashi A."/>
            <person name="Cruz R."/>
            <person name="Yamaguchi T."/>
            <person name="Sekiguchi Y."/>
        </authorList>
    </citation>
    <scope>NUCLEOTIDE SEQUENCE [LARGE SCALE GENOMIC DNA]</scope>
    <source>
        <strain evidence="10">TBC1</strain>
    </source>
</reference>
<dbReference type="Gene3D" id="3.10.129.10">
    <property type="entry name" value="Hotdog Thioesterase"/>
    <property type="match status" value="2"/>
</dbReference>
<dbReference type="InterPro" id="IPR045023">
    <property type="entry name" value="FATA/B"/>
</dbReference>
<keyword evidence="5" id="KW-0809">Transit peptide</keyword>
<dbReference type="CDD" id="cd00586">
    <property type="entry name" value="4HBT"/>
    <property type="match status" value="1"/>
</dbReference>
<evidence type="ECO:0000256" key="2">
    <source>
        <dbReference type="ARBA" id="ARBA00022516"/>
    </source>
</evidence>
<feature type="domain" description="Acyl-ACP thioesterase-like C-terminal" evidence="9">
    <location>
        <begin position="163"/>
        <end position="234"/>
    </location>
</feature>
<accession>A0A0S7BP74</accession>
<name>A0A0S7BP74_9BACT</name>
<sequence length="257" mass="29760">MPNQHHPSEAGDLILSMPFTVTSAETDMYGRAKLSALINLLIQSSIQSADRLGFGYRDFMPQKLFWVLSRISVEIAHPLRWTQTGVMETWPKDIDKLLYIRDFIARDSHEHVLARATSGWLTVDMETKRGKLIELEDPSMFFRLKDRHGLMHRPEKLGPVHGETVAEIKVSYFDLDINRHVTTTRYFDWMMDTFGHEFHRDKYPQAVSANFIKEIKPGETIRIVRNQTGANSYCFEGFNLCREITAFRGAITFTETK</sequence>
<evidence type="ECO:0000256" key="6">
    <source>
        <dbReference type="ARBA" id="ARBA00023098"/>
    </source>
</evidence>
<dbReference type="InterPro" id="IPR049427">
    <property type="entry name" value="Acyl-ACP_TE_C"/>
</dbReference>
<dbReference type="GO" id="GO:0000036">
    <property type="term" value="F:acyl carrier activity"/>
    <property type="evidence" value="ECO:0007669"/>
    <property type="project" value="TreeGrafter"/>
</dbReference>
<comment type="similarity">
    <text evidence="1">Belongs to the acyl-ACP thioesterase family.</text>
</comment>
<keyword evidence="11" id="KW-1185">Reference proteome</keyword>
<dbReference type="GO" id="GO:0016297">
    <property type="term" value="F:fatty acyl-[ACP] hydrolase activity"/>
    <property type="evidence" value="ECO:0007669"/>
    <property type="project" value="InterPro"/>
</dbReference>
<dbReference type="InterPro" id="IPR002864">
    <property type="entry name" value="Acyl-ACP_thioesterase_NHD"/>
</dbReference>
<dbReference type="Pfam" id="PF20791">
    <property type="entry name" value="Acyl-ACP_TE_C"/>
    <property type="match status" value="1"/>
</dbReference>
<dbReference type="EMBL" id="DF968182">
    <property type="protein sequence ID" value="GAP41997.1"/>
    <property type="molecule type" value="Genomic_DNA"/>
</dbReference>
<dbReference type="InterPro" id="IPR029069">
    <property type="entry name" value="HotDog_dom_sf"/>
</dbReference>
<dbReference type="SUPFAM" id="SSF54637">
    <property type="entry name" value="Thioesterase/thiol ester dehydrase-isomerase"/>
    <property type="match status" value="2"/>
</dbReference>
<protein>
    <submittedName>
        <fullName evidence="10">Acyl-ACP thioesterase</fullName>
    </submittedName>
</protein>
<evidence type="ECO:0000259" key="9">
    <source>
        <dbReference type="Pfam" id="PF20791"/>
    </source>
</evidence>
<dbReference type="Proteomes" id="UP000053091">
    <property type="component" value="Unassembled WGS sequence"/>
</dbReference>
<dbReference type="PANTHER" id="PTHR31727">
    <property type="entry name" value="OLEOYL-ACYL CARRIER PROTEIN THIOESTERASE 1, CHLOROPLASTIC"/>
    <property type="match status" value="1"/>
</dbReference>
<dbReference type="AlphaFoldDB" id="A0A0S7BP74"/>
<keyword evidence="7" id="KW-0275">Fatty acid biosynthesis</keyword>
<keyword evidence="4" id="KW-0276">Fatty acid metabolism</keyword>
<keyword evidence="6" id="KW-0443">Lipid metabolism</keyword>
<gene>
    <name evidence="10" type="ORF">TBC1_11125</name>
</gene>
<dbReference type="Pfam" id="PF01643">
    <property type="entry name" value="Acyl-ACP_TE"/>
    <property type="match status" value="1"/>
</dbReference>
<evidence type="ECO:0000313" key="11">
    <source>
        <dbReference type="Proteomes" id="UP000053091"/>
    </source>
</evidence>
<dbReference type="PANTHER" id="PTHR31727:SF6">
    <property type="entry name" value="OLEOYL-ACYL CARRIER PROTEIN THIOESTERASE 1, CHLOROPLASTIC"/>
    <property type="match status" value="1"/>
</dbReference>
<evidence type="ECO:0000256" key="3">
    <source>
        <dbReference type="ARBA" id="ARBA00022801"/>
    </source>
</evidence>
<evidence type="ECO:0000259" key="8">
    <source>
        <dbReference type="Pfam" id="PF01643"/>
    </source>
</evidence>
<proteinExistence type="inferred from homology"/>
<evidence type="ECO:0000256" key="1">
    <source>
        <dbReference type="ARBA" id="ARBA00006500"/>
    </source>
</evidence>
<evidence type="ECO:0000313" key="10">
    <source>
        <dbReference type="EMBL" id="GAP41997.1"/>
    </source>
</evidence>
<keyword evidence="3" id="KW-0378">Hydrolase</keyword>
<organism evidence="10">
    <name type="scientific">Lentimicrobium saccharophilum</name>
    <dbReference type="NCBI Taxonomy" id="1678841"/>
    <lineage>
        <taxon>Bacteria</taxon>
        <taxon>Pseudomonadati</taxon>
        <taxon>Bacteroidota</taxon>
        <taxon>Bacteroidia</taxon>
        <taxon>Bacteroidales</taxon>
        <taxon>Lentimicrobiaceae</taxon>
        <taxon>Lentimicrobium</taxon>
    </lineage>
</organism>
<evidence type="ECO:0000256" key="5">
    <source>
        <dbReference type="ARBA" id="ARBA00022946"/>
    </source>
</evidence>
<dbReference type="RefSeq" id="WP_062037022.1">
    <property type="nucleotide sequence ID" value="NZ_DF968182.1"/>
</dbReference>
<feature type="domain" description="Acyl-ACP thioesterase N-terminal hotdog" evidence="8">
    <location>
        <begin position="17"/>
        <end position="132"/>
    </location>
</feature>
<evidence type="ECO:0000256" key="7">
    <source>
        <dbReference type="ARBA" id="ARBA00023160"/>
    </source>
</evidence>
<keyword evidence="2" id="KW-0444">Lipid biosynthesis</keyword>